<feature type="non-terminal residue" evidence="2">
    <location>
        <position position="63"/>
    </location>
</feature>
<evidence type="ECO:0000313" key="2">
    <source>
        <dbReference type="EMBL" id="EFJ17890.1"/>
    </source>
</evidence>
<dbReference type="Gene3D" id="2.90.10.10">
    <property type="entry name" value="Bulb-type lectin domain"/>
    <property type="match status" value="1"/>
</dbReference>
<dbReference type="KEGG" id="smo:SELMODRAFT_19280"/>
<dbReference type="EMBL" id="GL377612">
    <property type="protein sequence ID" value="EFJ17890.1"/>
    <property type="molecule type" value="Genomic_DNA"/>
</dbReference>
<feature type="domain" description="Bulb-type lectin" evidence="1">
    <location>
        <begin position="1"/>
        <end position="63"/>
    </location>
</feature>
<dbReference type="Gramene" id="EFJ17890">
    <property type="protein sequence ID" value="EFJ17890"/>
    <property type="gene ID" value="SELMODRAFT_19280"/>
</dbReference>
<name>D8SCP7_SELML</name>
<dbReference type="InterPro" id="IPR036426">
    <property type="entry name" value="Bulb-type_lectin_dom_sf"/>
</dbReference>
<dbReference type="HOGENOM" id="CLU_164480_2_1_1"/>
<dbReference type="Proteomes" id="UP000001514">
    <property type="component" value="Unassembled WGS sequence"/>
</dbReference>
<dbReference type="PROSITE" id="PS50927">
    <property type="entry name" value="BULB_LECTIN"/>
    <property type="match status" value="1"/>
</dbReference>
<protein>
    <recommendedName>
        <fullName evidence="1">Bulb-type lectin domain-containing protein</fullName>
    </recommendedName>
</protein>
<sequence length="63" mass="7295">GRYRAIMQQDCNFVLYDLRRDVNKVVWASDTFEKAKGCYINLQMDGNLVMVDSTGKWVLFASN</sequence>
<gene>
    <name evidence="2" type="ORF">SELMODRAFT_19280</name>
</gene>
<organism evidence="3">
    <name type="scientific">Selaginella moellendorffii</name>
    <name type="common">Spikemoss</name>
    <dbReference type="NCBI Taxonomy" id="88036"/>
    <lineage>
        <taxon>Eukaryota</taxon>
        <taxon>Viridiplantae</taxon>
        <taxon>Streptophyta</taxon>
        <taxon>Embryophyta</taxon>
        <taxon>Tracheophyta</taxon>
        <taxon>Lycopodiopsida</taxon>
        <taxon>Selaginellales</taxon>
        <taxon>Selaginellaceae</taxon>
        <taxon>Selaginella</taxon>
    </lineage>
</organism>
<evidence type="ECO:0000259" key="1">
    <source>
        <dbReference type="PROSITE" id="PS50927"/>
    </source>
</evidence>
<keyword evidence="3" id="KW-1185">Reference proteome</keyword>
<proteinExistence type="predicted"/>
<dbReference type="AlphaFoldDB" id="D8SCP7"/>
<reference evidence="2 3" key="1">
    <citation type="journal article" date="2011" name="Science">
        <title>The Selaginella genome identifies genetic changes associated with the evolution of vascular plants.</title>
        <authorList>
            <person name="Banks J.A."/>
            <person name="Nishiyama T."/>
            <person name="Hasebe M."/>
            <person name="Bowman J.L."/>
            <person name="Gribskov M."/>
            <person name="dePamphilis C."/>
            <person name="Albert V.A."/>
            <person name="Aono N."/>
            <person name="Aoyama T."/>
            <person name="Ambrose B.A."/>
            <person name="Ashton N.W."/>
            <person name="Axtell M.J."/>
            <person name="Barker E."/>
            <person name="Barker M.S."/>
            <person name="Bennetzen J.L."/>
            <person name="Bonawitz N.D."/>
            <person name="Chapple C."/>
            <person name="Cheng C."/>
            <person name="Correa L.G."/>
            <person name="Dacre M."/>
            <person name="DeBarry J."/>
            <person name="Dreyer I."/>
            <person name="Elias M."/>
            <person name="Engstrom E.M."/>
            <person name="Estelle M."/>
            <person name="Feng L."/>
            <person name="Finet C."/>
            <person name="Floyd S.K."/>
            <person name="Frommer W.B."/>
            <person name="Fujita T."/>
            <person name="Gramzow L."/>
            <person name="Gutensohn M."/>
            <person name="Harholt J."/>
            <person name="Hattori M."/>
            <person name="Heyl A."/>
            <person name="Hirai T."/>
            <person name="Hiwatashi Y."/>
            <person name="Ishikawa M."/>
            <person name="Iwata M."/>
            <person name="Karol K.G."/>
            <person name="Koehler B."/>
            <person name="Kolukisaoglu U."/>
            <person name="Kubo M."/>
            <person name="Kurata T."/>
            <person name="Lalonde S."/>
            <person name="Li K."/>
            <person name="Li Y."/>
            <person name="Litt A."/>
            <person name="Lyons E."/>
            <person name="Manning G."/>
            <person name="Maruyama T."/>
            <person name="Michael T.P."/>
            <person name="Mikami K."/>
            <person name="Miyazaki S."/>
            <person name="Morinaga S."/>
            <person name="Murata T."/>
            <person name="Mueller-Roeber B."/>
            <person name="Nelson D.R."/>
            <person name="Obara M."/>
            <person name="Oguri Y."/>
            <person name="Olmstead R.G."/>
            <person name="Onodera N."/>
            <person name="Petersen B.L."/>
            <person name="Pils B."/>
            <person name="Prigge M."/>
            <person name="Rensing S.A."/>
            <person name="Riano-Pachon D.M."/>
            <person name="Roberts A.W."/>
            <person name="Sato Y."/>
            <person name="Scheller H.V."/>
            <person name="Schulz B."/>
            <person name="Schulz C."/>
            <person name="Shakirov E.V."/>
            <person name="Shibagaki N."/>
            <person name="Shinohara N."/>
            <person name="Shippen D.E."/>
            <person name="Soerensen I."/>
            <person name="Sotooka R."/>
            <person name="Sugimoto N."/>
            <person name="Sugita M."/>
            <person name="Sumikawa N."/>
            <person name="Tanurdzic M."/>
            <person name="Theissen G."/>
            <person name="Ulvskov P."/>
            <person name="Wakazuki S."/>
            <person name="Weng J.K."/>
            <person name="Willats W.W."/>
            <person name="Wipf D."/>
            <person name="Wolf P.G."/>
            <person name="Yang L."/>
            <person name="Zimmer A.D."/>
            <person name="Zhu Q."/>
            <person name="Mitros T."/>
            <person name="Hellsten U."/>
            <person name="Loque D."/>
            <person name="Otillar R."/>
            <person name="Salamov A."/>
            <person name="Schmutz J."/>
            <person name="Shapiro H."/>
            <person name="Lindquist E."/>
            <person name="Lucas S."/>
            <person name="Rokhsar D."/>
            <person name="Grigoriev I.V."/>
        </authorList>
    </citation>
    <scope>NUCLEOTIDE SEQUENCE [LARGE SCALE GENOMIC DNA]</scope>
</reference>
<dbReference type="InterPro" id="IPR001480">
    <property type="entry name" value="Bulb-type_lectin_dom"/>
</dbReference>
<dbReference type="SUPFAM" id="SSF51110">
    <property type="entry name" value="alpha-D-mannose-specific plant lectins"/>
    <property type="match status" value="1"/>
</dbReference>
<feature type="non-terminal residue" evidence="2">
    <location>
        <position position="1"/>
    </location>
</feature>
<dbReference type="InParanoid" id="D8SCP7"/>
<evidence type="ECO:0000313" key="3">
    <source>
        <dbReference type="Proteomes" id="UP000001514"/>
    </source>
</evidence>
<accession>D8SCP7</accession>